<dbReference type="PANTHER" id="PTHR23316">
    <property type="entry name" value="IMPORTIN ALPHA"/>
    <property type="match status" value="1"/>
</dbReference>
<organism evidence="4 5">
    <name type="scientific">Caligus rogercresseyi</name>
    <name type="common">Sea louse</name>
    <dbReference type="NCBI Taxonomy" id="217165"/>
    <lineage>
        <taxon>Eukaryota</taxon>
        <taxon>Metazoa</taxon>
        <taxon>Ecdysozoa</taxon>
        <taxon>Arthropoda</taxon>
        <taxon>Crustacea</taxon>
        <taxon>Multicrustacea</taxon>
        <taxon>Hexanauplia</taxon>
        <taxon>Copepoda</taxon>
        <taxon>Siphonostomatoida</taxon>
        <taxon>Caligidae</taxon>
        <taxon>Caligus</taxon>
    </lineage>
</organism>
<dbReference type="InterPro" id="IPR000225">
    <property type="entry name" value="Armadillo"/>
</dbReference>
<sequence>EQIAYLVEKGCIPPMCHLLSVYDMKTLKVSLDGLEKILQFGDQLKQREGFVSNPYATQSRNAGAWTNRVPSDTRELRHLQTVLQYHSNVFYSSEDDILGVDMTRDDLPMNSTASQ</sequence>
<evidence type="ECO:0000313" key="5">
    <source>
        <dbReference type="Proteomes" id="UP000595437"/>
    </source>
</evidence>
<evidence type="ECO:0000256" key="1">
    <source>
        <dbReference type="ARBA" id="ARBA00010394"/>
    </source>
</evidence>
<dbReference type="InterPro" id="IPR016024">
    <property type="entry name" value="ARM-type_fold"/>
</dbReference>
<proteinExistence type="inferred from homology"/>
<dbReference type="Pfam" id="PF00514">
    <property type="entry name" value="Arm"/>
    <property type="match status" value="1"/>
</dbReference>
<feature type="non-terminal residue" evidence="4">
    <location>
        <position position="1"/>
    </location>
</feature>
<name>A0A7T8HES9_CALRO</name>
<keyword evidence="3" id="KW-0653">Protein transport</keyword>
<dbReference type="Proteomes" id="UP000595437">
    <property type="component" value="Chromosome 6"/>
</dbReference>
<dbReference type="InterPro" id="IPR011989">
    <property type="entry name" value="ARM-like"/>
</dbReference>
<evidence type="ECO:0000256" key="3">
    <source>
        <dbReference type="ARBA" id="ARBA00022927"/>
    </source>
</evidence>
<gene>
    <name evidence="4" type="ORF">FKW44_009084</name>
</gene>
<evidence type="ECO:0000256" key="2">
    <source>
        <dbReference type="ARBA" id="ARBA00022448"/>
    </source>
</evidence>
<dbReference type="EMBL" id="CP045895">
    <property type="protein sequence ID" value="QQP48694.1"/>
    <property type="molecule type" value="Genomic_DNA"/>
</dbReference>
<comment type="similarity">
    <text evidence="1">Belongs to the importin alpha family.</text>
</comment>
<dbReference type="Gene3D" id="1.25.10.10">
    <property type="entry name" value="Leucine-rich Repeat Variant"/>
    <property type="match status" value="1"/>
</dbReference>
<dbReference type="GO" id="GO:0015031">
    <property type="term" value="P:protein transport"/>
    <property type="evidence" value="ECO:0007669"/>
    <property type="project" value="UniProtKB-KW"/>
</dbReference>
<evidence type="ECO:0000313" key="4">
    <source>
        <dbReference type="EMBL" id="QQP48694.1"/>
    </source>
</evidence>
<keyword evidence="5" id="KW-1185">Reference proteome</keyword>
<dbReference type="SUPFAM" id="SSF48371">
    <property type="entry name" value="ARM repeat"/>
    <property type="match status" value="1"/>
</dbReference>
<dbReference type="AlphaFoldDB" id="A0A7T8HES9"/>
<reference evidence="5" key="1">
    <citation type="submission" date="2021-01" db="EMBL/GenBank/DDBJ databases">
        <title>Caligus Genome Assembly.</title>
        <authorList>
            <person name="Gallardo-Escarate C."/>
        </authorList>
    </citation>
    <scope>NUCLEOTIDE SEQUENCE [LARGE SCALE GENOMIC DNA]</scope>
</reference>
<dbReference type="OrthoDB" id="29145at2759"/>
<accession>A0A7T8HES9</accession>
<protein>
    <submittedName>
        <fullName evidence="4">Importin subunit alpha</fullName>
    </submittedName>
</protein>
<keyword evidence="2" id="KW-0813">Transport</keyword>